<dbReference type="PROSITE" id="PS51257">
    <property type="entry name" value="PROKAR_LIPOPROTEIN"/>
    <property type="match status" value="1"/>
</dbReference>
<accession>A0ABS7U3E4</accession>
<proteinExistence type="predicted"/>
<keyword evidence="3" id="KW-1185">Reference proteome</keyword>
<comment type="caution">
    <text evidence="2">The sequence shown here is derived from an EMBL/GenBank/DDBJ whole genome shotgun (WGS) entry which is preliminary data.</text>
</comment>
<dbReference type="EMBL" id="JAIRAU010000050">
    <property type="protein sequence ID" value="MBZ5714796.1"/>
    <property type="molecule type" value="Genomic_DNA"/>
</dbReference>
<feature type="region of interest" description="Disordered" evidence="1">
    <location>
        <begin position="19"/>
        <end position="94"/>
    </location>
</feature>
<organism evidence="2 3">
    <name type="scientific">Nannocystis pusilla</name>
    <dbReference type="NCBI Taxonomy" id="889268"/>
    <lineage>
        <taxon>Bacteria</taxon>
        <taxon>Pseudomonadati</taxon>
        <taxon>Myxococcota</taxon>
        <taxon>Polyangia</taxon>
        <taxon>Nannocystales</taxon>
        <taxon>Nannocystaceae</taxon>
        <taxon>Nannocystis</taxon>
    </lineage>
</organism>
<dbReference type="RefSeq" id="WP_224196530.1">
    <property type="nucleotide sequence ID" value="NZ_JAIRAU010000050.1"/>
</dbReference>
<sequence length="309" mass="31205">MVRPLGVLVALALACSTRPLETGSDTDGPTTPGSSSGDPPAATTTESTTTTEPTATGVPTSTVTGDPSFPTTSGPFPTTTEPGLPDVGTGQPCSLWDEDCPEGQKCMPAASAGSPTWDTLICVPIAPNPAGLGEPCEHLGTGLDGLDTCGLHMMCWNVDPDTGAGTCSGFCNGPHDDPSCTDPAAICIVPAEIPLSLCHPTCDPLQADCAPGDVCVPVHGGFVCTVDASGEDGAVFDPCDFVNDCDPGFACVPPNLAPSCDPMQANCCLPYCDVTAPDPCPGLDLDCLPWFDQGEAPPGLENHGVCGSP</sequence>
<evidence type="ECO:0000313" key="2">
    <source>
        <dbReference type="EMBL" id="MBZ5714796.1"/>
    </source>
</evidence>
<feature type="compositionally biased region" description="Low complexity" evidence="1">
    <location>
        <begin position="22"/>
        <end position="83"/>
    </location>
</feature>
<evidence type="ECO:0000256" key="1">
    <source>
        <dbReference type="SAM" id="MobiDB-lite"/>
    </source>
</evidence>
<gene>
    <name evidence="2" type="ORF">K7C98_36660</name>
</gene>
<name>A0ABS7U3E4_9BACT</name>
<dbReference type="Proteomes" id="UP001139031">
    <property type="component" value="Unassembled WGS sequence"/>
</dbReference>
<evidence type="ECO:0000313" key="3">
    <source>
        <dbReference type="Proteomes" id="UP001139031"/>
    </source>
</evidence>
<reference evidence="2" key="1">
    <citation type="submission" date="2021-08" db="EMBL/GenBank/DDBJ databases">
        <authorList>
            <person name="Stevens D.C."/>
        </authorList>
    </citation>
    <scope>NUCLEOTIDE SEQUENCE</scope>
    <source>
        <strain evidence="2">DSM 53165</strain>
    </source>
</reference>
<protein>
    <submittedName>
        <fullName evidence="2">Uncharacterized protein</fullName>
    </submittedName>
</protein>